<reference evidence="2" key="1">
    <citation type="journal article" date="2018" name="Nat. Plants">
        <title>Whole-genome landscape of Medicago truncatula symbiotic genes.</title>
        <authorList>
            <person name="Pecrix Y."/>
            <person name="Staton S.E."/>
            <person name="Sallet E."/>
            <person name="Lelandais-Briere C."/>
            <person name="Moreau S."/>
            <person name="Carrere S."/>
            <person name="Blein T."/>
            <person name="Jardinaud M.F."/>
            <person name="Latrasse D."/>
            <person name="Zouine M."/>
            <person name="Zahm M."/>
            <person name="Kreplak J."/>
            <person name="Mayjonade B."/>
            <person name="Satge C."/>
            <person name="Perez M."/>
            <person name="Cauet S."/>
            <person name="Marande W."/>
            <person name="Chantry-Darmon C."/>
            <person name="Lopez-Roques C."/>
            <person name="Bouchez O."/>
            <person name="Berard A."/>
            <person name="Debelle F."/>
            <person name="Munos S."/>
            <person name="Bendahmane A."/>
            <person name="Berges H."/>
            <person name="Niebel A."/>
            <person name="Buitink J."/>
            <person name="Frugier F."/>
            <person name="Benhamed M."/>
            <person name="Crespi M."/>
            <person name="Gouzy J."/>
            <person name="Gamas P."/>
        </authorList>
    </citation>
    <scope>NUCLEOTIDE SEQUENCE [LARGE SCALE GENOMIC DNA]</scope>
    <source>
        <strain evidence="2">cv. Jemalong A17</strain>
    </source>
</reference>
<protein>
    <submittedName>
        <fullName evidence="1">Uncharacterized protein</fullName>
    </submittedName>
</protein>
<dbReference type="Proteomes" id="UP000265566">
    <property type="component" value="Chromosome 1"/>
</dbReference>
<accession>A0A396JQ17</accession>
<evidence type="ECO:0000313" key="2">
    <source>
        <dbReference type="Proteomes" id="UP000265566"/>
    </source>
</evidence>
<dbReference type="AlphaFoldDB" id="A0A396JQ17"/>
<gene>
    <name evidence="1" type="ORF">MtrunA17_Chr1g0187461</name>
</gene>
<comment type="caution">
    <text evidence="1">The sequence shown here is derived from an EMBL/GenBank/DDBJ whole genome shotgun (WGS) entry which is preliminary data.</text>
</comment>
<sequence length="97" mass="11578">MSIILDANRETQSLRTQTKQRVRMQEPFLNRLLSMNPSFMKPSYHPIQIEPKLVILFKERRKASTKLLNVSIDITTSLYHLHEFLPIRSKLHRYLET</sequence>
<dbReference type="Gramene" id="rna4281">
    <property type="protein sequence ID" value="RHN80366.1"/>
    <property type="gene ID" value="gene4281"/>
</dbReference>
<proteinExistence type="predicted"/>
<organism evidence="1 2">
    <name type="scientific">Medicago truncatula</name>
    <name type="common">Barrel medic</name>
    <name type="synonym">Medicago tribuloides</name>
    <dbReference type="NCBI Taxonomy" id="3880"/>
    <lineage>
        <taxon>Eukaryota</taxon>
        <taxon>Viridiplantae</taxon>
        <taxon>Streptophyta</taxon>
        <taxon>Embryophyta</taxon>
        <taxon>Tracheophyta</taxon>
        <taxon>Spermatophyta</taxon>
        <taxon>Magnoliopsida</taxon>
        <taxon>eudicotyledons</taxon>
        <taxon>Gunneridae</taxon>
        <taxon>Pentapetalae</taxon>
        <taxon>rosids</taxon>
        <taxon>fabids</taxon>
        <taxon>Fabales</taxon>
        <taxon>Fabaceae</taxon>
        <taxon>Papilionoideae</taxon>
        <taxon>50 kb inversion clade</taxon>
        <taxon>NPAAA clade</taxon>
        <taxon>Hologalegina</taxon>
        <taxon>IRL clade</taxon>
        <taxon>Trifolieae</taxon>
        <taxon>Medicago</taxon>
    </lineage>
</organism>
<evidence type="ECO:0000313" key="1">
    <source>
        <dbReference type="EMBL" id="RHN80366.1"/>
    </source>
</evidence>
<name>A0A396JQ17_MEDTR</name>
<dbReference type="EMBL" id="PSQE01000001">
    <property type="protein sequence ID" value="RHN80366.1"/>
    <property type="molecule type" value="Genomic_DNA"/>
</dbReference>